<feature type="region of interest" description="Disordered" evidence="1">
    <location>
        <begin position="43"/>
        <end position="62"/>
    </location>
</feature>
<feature type="compositionally biased region" description="Basic and acidic residues" evidence="1">
    <location>
        <begin position="46"/>
        <end position="62"/>
    </location>
</feature>
<evidence type="ECO:0000313" key="2">
    <source>
        <dbReference type="EMBL" id="CAB4342860.1"/>
    </source>
</evidence>
<accession>A0A6J5ZQJ0</accession>
<dbReference type="EMBL" id="CAESAB010000062">
    <property type="protein sequence ID" value="CAB4342860.1"/>
    <property type="molecule type" value="Genomic_DNA"/>
</dbReference>
<evidence type="ECO:0000256" key="1">
    <source>
        <dbReference type="SAM" id="MobiDB-lite"/>
    </source>
</evidence>
<organism evidence="2">
    <name type="scientific">freshwater metagenome</name>
    <dbReference type="NCBI Taxonomy" id="449393"/>
    <lineage>
        <taxon>unclassified sequences</taxon>
        <taxon>metagenomes</taxon>
        <taxon>ecological metagenomes</taxon>
    </lineage>
</organism>
<name>A0A6J5ZQJ0_9ZZZZ</name>
<protein>
    <submittedName>
        <fullName evidence="2">Unannotated protein</fullName>
    </submittedName>
</protein>
<sequence length="62" mass="6928">MRPSITHKDLGDQALDNEDHVIKSLSECNPASLGLRLSRKLPQLDAEMRSGTRTEASHTRGW</sequence>
<proteinExistence type="predicted"/>
<dbReference type="AlphaFoldDB" id="A0A6J5ZQJ0"/>
<gene>
    <name evidence="2" type="ORF">UFOPK3820_01135</name>
</gene>
<reference evidence="2" key="1">
    <citation type="submission" date="2020-05" db="EMBL/GenBank/DDBJ databases">
        <authorList>
            <person name="Chiriac C."/>
            <person name="Salcher M."/>
            <person name="Ghai R."/>
            <person name="Kavagutti S V."/>
        </authorList>
    </citation>
    <scope>NUCLEOTIDE SEQUENCE</scope>
</reference>